<comment type="caution">
    <text evidence="1">The sequence shown here is derived from an EMBL/GenBank/DDBJ whole genome shotgun (WGS) entry which is preliminary data.</text>
</comment>
<dbReference type="EMBL" id="CAJVPW010008240">
    <property type="protein sequence ID" value="CAG8591471.1"/>
    <property type="molecule type" value="Genomic_DNA"/>
</dbReference>
<dbReference type="Proteomes" id="UP000789366">
    <property type="component" value="Unassembled WGS sequence"/>
</dbReference>
<evidence type="ECO:0000313" key="2">
    <source>
        <dbReference type="Proteomes" id="UP000789366"/>
    </source>
</evidence>
<gene>
    <name evidence="1" type="ORF">SPELUC_LOCUS6765</name>
</gene>
<protein>
    <submittedName>
        <fullName evidence="1">17950_t:CDS:1</fullName>
    </submittedName>
</protein>
<keyword evidence="2" id="KW-1185">Reference proteome</keyword>
<proteinExistence type="predicted"/>
<feature type="non-terminal residue" evidence="1">
    <location>
        <position position="101"/>
    </location>
</feature>
<reference evidence="1" key="1">
    <citation type="submission" date="2021-06" db="EMBL/GenBank/DDBJ databases">
        <authorList>
            <person name="Kallberg Y."/>
            <person name="Tangrot J."/>
            <person name="Rosling A."/>
        </authorList>
    </citation>
    <scope>NUCLEOTIDE SEQUENCE</scope>
    <source>
        <strain evidence="1">28 12/20/2015</strain>
    </source>
</reference>
<sequence>MYANILGYNVKRLINVLSYIKPGCSQEYWFYTPECAQLASDAFNVPVAVFCENSASSLLFLPFDQRPGCYKKPIILQHEHSHFVLIKLKPNRDIQVPPINP</sequence>
<organism evidence="1 2">
    <name type="scientific">Cetraspora pellucida</name>
    <dbReference type="NCBI Taxonomy" id="1433469"/>
    <lineage>
        <taxon>Eukaryota</taxon>
        <taxon>Fungi</taxon>
        <taxon>Fungi incertae sedis</taxon>
        <taxon>Mucoromycota</taxon>
        <taxon>Glomeromycotina</taxon>
        <taxon>Glomeromycetes</taxon>
        <taxon>Diversisporales</taxon>
        <taxon>Gigasporaceae</taxon>
        <taxon>Cetraspora</taxon>
    </lineage>
</organism>
<evidence type="ECO:0000313" key="1">
    <source>
        <dbReference type="EMBL" id="CAG8591471.1"/>
    </source>
</evidence>
<accession>A0ACA9MIN9</accession>
<name>A0ACA9MIN9_9GLOM</name>